<keyword evidence="3" id="KW-1185">Reference proteome</keyword>
<accession>A0AAE1S4E2</accession>
<evidence type="ECO:0000256" key="1">
    <source>
        <dbReference type="SAM" id="Coils"/>
    </source>
</evidence>
<gene>
    <name evidence="2" type="ORF">RND71_017778</name>
</gene>
<dbReference type="AlphaFoldDB" id="A0AAE1S4E2"/>
<sequence>MIAKLGGDLKGERVFKKQVKPEFQLLFELVNNVLLPRFERRSMTTVPDMFLMKNLASFTPVNLPSLIMKHMLKIMSVKDGKHGLCYGFILTKHQDGPGTSEAMKKKYAQLKTELADLRTQVRNLTGALLDRL</sequence>
<evidence type="ECO:0000313" key="2">
    <source>
        <dbReference type="EMBL" id="KAK4362537.1"/>
    </source>
</evidence>
<reference evidence="2" key="1">
    <citation type="submission" date="2023-12" db="EMBL/GenBank/DDBJ databases">
        <title>Genome assembly of Anisodus tanguticus.</title>
        <authorList>
            <person name="Wang Y.-J."/>
        </authorList>
    </citation>
    <scope>NUCLEOTIDE SEQUENCE</scope>
    <source>
        <strain evidence="2">KB-2021</strain>
        <tissue evidence="2">Leaf</tissue>
    </source>
</reference>
<keyword evidence="1" id="KW-0175">Coiled coil</keyword>
<feature type="coiled-coil region" evidence="1">
    <location>
        <begin position="100"/>
        <end position="127"/>
    </location>
</feature>
<protein>
    <submittedName>
        <fullName evidence="2">Uncharacterized protein</fullName>
    </submittedName>
</protein>
<dbReference type="Proteomes" id="UP001291623">
    <property type="component" value="Unassembled WGS sequence"/>
</dbReference>
<dbReference type="EMBL" id="JAVYJV010000009">
    <property type="protein sequence ID" value="KAK4362537.1"/>
    <property type="molecule type" value="Genomic_DNA"/>
</dbReference>
<comment type="caution">
    <text evidence="2">The sequence shown here is derived from an EMBL/GenBank/DDBJ whole genome shotgun (WGS) entry which is preliminary data.</text>
</comment>
<name>A0AAE1S4E2_9SOLA</name>
<organism evidence="2 3">
    <name type="scientific">Anisodus tanguticus</name>
    <dbReference type="NCBI Taxonomy" id="243964"/>
    <lineage>
        <taxon>Eukaryota</taxon>
        <taxon>Viridiplantae</taxon>
        <taxon>Streptophyta</taxon>
        <taxon>Embryophyta</taxon>
        <taxon>Tracheophyta</taxon>
        <taxon>Spermatophyta</taxon>
        <taxon>Magnoliopsida</taxon>
        <taxon>eudicotyledons</taxon>
        <taxon>Gunneridae</taxon>
        <taxon>Pentapetalae</taxon>
        <taxon>asterids</taxon>
        <taxon>lamiids</taxon>
        <taxon>Solanales</taxon>
        <taxon>Solanaceae</taxon>
        <taxon>Solanoideae</taxon>
        <taxon>Hyoscyameae</taxon>
        <taxon>Anisodus</taxon>
    </lineage>
</organism>
<evidence type="ECO:0000313" key="3">
    <source>
        <dbReference type="Proteomes" id="UP001291623"/>
    </source>
</evidence>
<proteinExistence type="predicted"/>